<dbReference type="PROSITE" id="PS50983">
    <property type="entry name" value="FE_B12_PBP"/>
    <property type="match status" value="1"/>
</dbReference>
<feature type="domain" description="Fe/B12 periplasmic-binding" evidence="3">
    <location>
        <begin position="65"/>
        <end position="346"/>
    </location>
</feature>
<proteinExistence type="inferred from homology"/>
<name>A0A1C6R975_9ACTN</name>
<evidence type="ECO:0000259" key="3">
    <source>
        <dbReference type="PROSITE" id="PS50983"/>
    </source>
</evidence>
<dbReference type="PANTHER" id="PTHR30535">
    <property type="entry name" value="VITAMIN B12-BINDING PROTEIN"/>
    <property type="match status" value="1"/>
</dbReference>
<dbReference type="AlphaFoldDB" id="A0A1C6R975"/>
<organism evidence="4 5">
    <name type="scientific">Micromonospora nigra</name>
    <dbReference type="NCBI Taxonomy" id="145857"/>
    <lineage>
        <taxon>Bacteria</taxon>
        <taxon>Bacillati</taxon>
        <taxon>Actinomycetota</taxon>
        <taxon>Actinomycetes</taxon>
        <taxon>Micromonosporales</taxon>
        <taxon>Micromonosporaceae</taxon>
        <taxon>Micromonospora</taxon>
    </lineage>
</organism>
<evidence type="ECO:0000256" key="2">
    <source>
        <dbReference type="SAM" id="SignalP"/>
    </source>
</evidence>
<dbReference type="STRING" id="145857.GA0070616_0173"/>
<dbReference type="EMBL" id="FMHT01000003">
    <property type="protein sequence ID" value="SCL13540.1"/>
    <property type="molecule type" value="Genomic_DNA"/>
</dbReference>
<accession>A0A1C6R975</accession>
<reference evidence="4 5" key="1">
    <citation type="submission" date="2016-06" db="EMBL/GenBank/DDBJ databases">
        <authorList>
            <person name="Kjaerup R.B."/>
            <person name="Dalgaard T.S."/>
            <person name="Juul-Madsen H.R."/>
        </authorList>
    </citation>
    <scope>NUCLEOTIDE SEQUENCE [LARGE SCALE GENOMIC DNA]</scope>
    <source>
        <strain evidence="4 5">DSM 43818</strain>
    </source>
</reference>
<gene>
    <name evidence="4" type="ORF">GA0070616_0173</name>
</gene>
<dbReference type="SUPFAM" id="SSF53807">
    <property type="entry name" value="Helical backbone' metal receptor"/>
    <property type="match status" value="1"/>
</dbReference>
<dbReference type="PROSITE" id="PS51257">
    <property type="entry name" value="PROKAR_LIPOPROTEIN"/>
    <property type="match status" value="1"/>
</dbReference>
<dbReference type="Proteomes" id="UP000199699">
    <property type="component" value="Unassembled WGS sequence"/>
</dbReference>
<dbReference type="PANTHER" id="PTHR30535:SF34">
    <property type="entry name" value="MOLYBDATE-BINDING PROTEIN MOLA"/>
    <property type="match status" value="1"/>
</dbReference>
<dbReference type="OrthoDB" id="9775594at2"/>
<keyword evidence="2" id="KW-0732">Signal</keyword>
<keyword evidence="5" id="KW-1185">Reference proteome</keyword>
<dbReference type="InterPro" id="IPR002491">
    <property type="entry name" value="ABC_transptr_periplasmic_BD"/>
</dbReference>
<feature type="signal peptide" evidence="2">
    <location>
        <begin position="1"/>
        <end position="30"/>
    </location>
</feature>
<sequence length="383" mass="41913">MTRKVPMRNTLRRLAGSMAAALTLTLAACAGDTAGSAAEPAAPPVAVTDHWGRTVQVPADPKRVVVLEWEGLITKSMRIFGISDRLVGVDTATKKMGYRAKLAPDIDKVEALGSPWSGVNYERMLALQPDVVFMEAWVATQENRAMHQEVIDKIESLGLPVVVLISPSNFDQPDIRRAWEYITITGQVFGKQAEAAKLVARLDAGLARVTERTKDIPEAERTPVAYFATINNVMGTKSIQSYLLTEIVRARNVAGDGTFVTVSEEKLLALDPDAMVVAGHEGYLDLSLIYGGKHAGLNWANLAELRAVRDKRLVALGYDEWRATIETPIALLKIAKLAYPDRFADVDVDAEEVTFYRDVYGLDEAQATAAIEAQKYVGDLEVK</sequence>
<evidence type="ECO:0000313" key="4">
    <source>
        <dbReference type="EMBL" id="SCL13540.1"/>
    </source>
</evidence>
<evidence type="ECO:0000313" key="5">
    <source>
        <dbReference type="Proteomes" id="UP000199699"/>
    </source>
</evidence>
<feature type="chain" id="PRO_5038967022" evidence="2">
    <location>
        <begin position="31"/>
        <end position="383"/>
    </location>
</feature>
<comment type="similarity">
    <text evidence="1">Belongs to the bacterial solute-binding protein 8 family.</text>
</comment>
<dbReference type="Gene3D" id="3.40.50.1980">
    <property type="entry name" value="Nitrogenase molybdenum iron protein domain"/>
    <property type="match status" value="2"/>
</dbReference>
<dbReference type="InterPro" id="IPR050902">
    <property type="entry name" value="ABC_Transporter_SBP"/>
</dbReference>
<evidence type="ECO:0000256" key="1">
    <source>
        <dbReference type="ARBA" id="ARBA00008814"/>
    </source>
</evidence>
<dbReference type="Pfam" id="PF01497">
    <property type="entry name" value="Peripla_BP_2"/>
    <property type="match status" value="1"/>
</dbReference>
<protein>
    <submittedName>
        <fullName evidence="4">Iron complex transport system substrate-binding protein</fullName>
    </submittedName>
</protein>